<dbReference type="EMBL" id="CALSDN010000005">
    <property type="protein sequence ID" value="CAH6721112.1"/>
    <property type="molecule type" value="Genomic_DNA"/>
</dbReference>
<gene>
    <name evidence="1" type="ORF">CLIB1444_05S03840</name>
</gene>
<proteinExistence type="predicted"/>
<evidence type="ECO:0000313" key="2">
    <source>
        <dbReference type="Proteomes" id="UP001152531"/>
    </source>
</evidence>
<name>A0ACA9Y8T4_9ASCO</name>
<protein>
    <submittedName>
        <fullName evidence="1">Glycine cleavage system H protein, mitochondrial</fullName>
    </submittedName>
</protein>
<reference evidence="1" key="1">
    <citation type="submission" date="2022-06" db="EMBL/GenBank/DDBJ databases">
        <authorList>
            <person name="Legras J.-L."/>
            <person name="Devillers H."/>
            <person name="Grondin C."/>
        </authorList>
    </citation>
    <scope>NUCLEOTIDE SEQUENCE</scope>
    <source>
        <strain evidence="1">CLIB 1444</strain>
    </source>
</reference>
<comment type="caution">
    <text evidence="1">The sequence shown here is derived from an EMBL/GenBank/DDBJ whole genome shotgun (WGS) entry which is preliminary data.</text>
</comment>
<organism evidence="1 2">
    <name type="scientific">[Candida] jaroonii</name>
    <dbReference type="NCBI Taxonomy" id="467808"/>
    <lineage>
        <taxon>Eukaryota</taxon>
        <taxon>Fungi</taxon>
        <taxon>Dikarya</taxon>
        <taxon>Ascomycota</taxon>
        <taxon>Saccharomycotina</taxon>
        <taxon>Pichiomycetes</taxon>
        <taxon>Debaryomycetaceae</taxon>
        <taxon>Yamadazyma</taxon>
    </lineage>
</organism>
<accession>A0ACA9Y8T4</accession>
<sequence length="163" mass="18169">MFKLINPLRTIRPTNLVSKVKPLSALRFNSDFNFKPLGSIPKQIKYTQDHEWLTVHENGSCFLGITKYAAEALGDATFIELPEVNEVFEAGDTIGSVESVKSASEIYTPVGGKVRAVNEVLSGNPGLINQDPMGEGWLIELEVETENFDELMDEEGYKEFLNQ</sequence>
<dbReference type="Proteomes" id="UP001152531">
    <property type="component" value="Unassembled WGS sequence"/>
</dbReference>
<evidence type="ECO:0000313" key="1">
    <source>
        <dbReference type="EMBL" id="CAH6721112.1"/>
    </source>
</evidence>
<keyword evidence="2" id="KW-1185">Reference proteome</keyword>